<reference evidence="5" key="1">
    <citation type="submission" date="2011-07" db="EMBL/GenBank/DDBJ databases">
        <authorList>
            <consortium name="Caenorhabditis brenneri Sequencing and Analysis Consortium"/>
            <person name="Wilson R.K."/>
        </authorList>
    </citation>
    <scope>NUCLEOTIDE SEQUENCE [LARGE SCALE GENOMIC DNA]</scope>
    <source>
        <strain evidence="5">PB2801</strain>
    </source>
</reference>
<feature type="region of interest" description="Disordered" evidence="1">
    <location>
        <begin position="1"/>
        <end position="75"/>
    </location>
</feature>
<keyword evidence="5" id="KW-1185">Reference proteome</keyword>
<dbReference type="InterPro" id="IPR014044">
    <property type="entry name" value="CAP_dom"/>
</dbReference>
<dbReference type="HOGENOM" id="CLU_858534_0_0_1"/>
<dbReference type="FunCoup" id="G0P9H7">
    <property type="interactions" value="28"/>
</dbReference>
<dbReference type="PRINTS" id="PR00837">
    <property type="entry name" value="V5TPXLIKE"/>
</dbReference>
<evidence type="ECO:0000256" key="1">
    <source>
        <dbReference type="SAM" id="MobiDB-lite"/>
    </source>
</evidence>
<name>G0P9H7_CAEBE</name>
<feature type="domain" description="SCP" evidence="3">
    <location>
        <begin position="149"/>
        <end position="317"/>
    </location>
</feature>
<dbReference type="Proteomes" id="UP000008068">
    <property type="component" value="Unassembled WGS sequence"/>
</dbReference>
<dbReference type="OrthoDB" id="5874910at2759"/>
<sequence length="362" mass="40061">MSGSMQIAETEAIERRTVGSEGSNGGKEEEEDLTYEYNDEGGSGRRENDADEIKKINKENGRNKEKNAGTSSSDSGLLQNNYKRIFIALVVIILSYNILTVTNPRPSRYSVITKMAPQHCGLNLAARIQNLILDVSALFFTPFSPLTDSFICLLFTQKHNEIRSKVALGQYVVDDGYLPPAANMPKLVWDCELELEAQNKAKECNLDEGKMSGKFSGLDEIRGENAFYFRTDPLDFSDGVMKGIHRMGDEISIAGIKNLKMSRYDKRIGHATQIIWGETRKVGCAVQECSPRNDGSLDGQKYNVAVCKYYPTGNVFKSSTPTSIYMIGDSGSSCSEGTFVDPTSGLCVEATWHEKTEENGKE</sequence>
<dbReference type="Gene3D" id="3.40.33.10">
    <property type="entry name" value="CAP"/>
    <property type="match status" value="1"/>
</dbReference>
<dbReference type="InterPro" id="IPR001283">
    <property type="entry name" value="CRISP-related"/>
</dbReference>
<organism evidence="5">
    <name type="scientific">Caenorhabditis brenneri</name>
    <name type="common">Nematode worm</name>
    <dbReference type="NCBI Taxonomy" id="135651"/>
    <lineage>
        <taxon>Eukaryota</taxon>
        <taxon>Metazoa</taxon>
        <taxon>Ecdysozoa</taxon>
        <taxon>Nematoda</taxon>
        <taxon>Chromadorea</taxon>
        <taxon>Rhabditida</taxon>
        <taxon>Rhabditina</taxon>
        <taxon>Rhabditomorpha</taxon>
        <taxon>Rhabditoidea</taxon>
        <taxon>Rhabditidae</taxon>
        <taxon>Peloderinae</taxon>
        <taxon>Caenorhabditis</taxon>
    </lineage>
</organism>
<keyword evidence="2" id="KW-0812">Transmembrane</keyword>
<evidence type="ECO:0000259" key="3">
    <source>
        <dbReference type="SMART" id="SM00198"/>
    </source>
</evidence>
<dbReference type="OMA" id="ENAFYFR"/>
<accession>G0P9H7</accession>
<evidence type="ECO:0000313" key="5">
    <source>
        <dbReference type="Proteomes" id="UP000008068"/>
    </source>
</evidence>
<dbReference type="CDD" id="cd05380">
    <property type="entry name" value="CAP_euk"/>
    <property type="match status" value="1"/>
</dbReference>
<dbReference type="InterPro" id="IPR035940">
    <property type="entry name" value="CAP_sf"/>
</dbReference>
<dbReference type="SMART" id="SM00198">
    <property type="entry name" value="SCP"/>
    <property type="match status" value="1"/>
</dbReference>
<dbReference type="PANTHER" id="PTHR10334">
    <property type="entry name" value="CYSTEINE-RICH SECRETORY PROTEIN-RELATED"/>
    <property type="match status" value="1"/>
</dbReference>
<feature type="transmembrane region" description="Helical" evidence="2">
    <location>
        <begin position="85"/>
        <end position="102"/>
    </location>
</feature>
<proteinExistence type="predicted"/>
<gene>
    <name evidence="4" type="primary">Cbn-scl-23</name>
    <name evidence="4" type="ORF">CAEBREN_20184</name>
</gene>
<dbReference type="STRING" id="135651.G0P9H7"/>
<dbReference type="InParanoid" id="G0P9H7"/>
<evidence type="ECO:0000256" key="2">
    <source>
        <dbReference type="SAM" id="Phobius"/>
    </source>
</evidence>
<protein>
    <submittedName>
        <fullName evidence="4">CBN-SCL-23 protein</fullName>
    </submittedName>
</protein>
<dbReference type="SUPFAM" id="SSF55797">
    <property type="entry name" value="PR-1-like"/>
    <property type="match status" value="1"/>
</dbReference>
<feature type="compositionally biased region" description="Acidic residues" evidence="1">
    <location>
        <begin position="28"/>
        <end position="39"/>
    </location>
</feature>
<feature type="compositionally biased region" description="Basic and acidic residues" evidence="1">
    <location>
        <begin position="42"/>
        <end position="67"/>
    </location>
</feature>
<keyword evidence="2" id="KW-1133">Transmembrane helix</keyword>
<keyword evidence="2" id="KW-0472">Membrane</keyword>
<dbReference type="Pfam" id="PF00188">
    <property type="entry name" value="CAP"/>
    <property type="match status" value="1"/>
</dbReference>
<dbReference type="EMBL" id="GL380151">
    <property type="protein sequence ID" value="EGT48503.1"/>
    <property type="molecule type" value="Genomic_DNA"/>
</dbReference>
<dbReference type="AlphaFoldDB" id="G0P9H7"/>
<dbReference type="eggNOG" id="KOG3017">
    <property type="taxonomic scope" value="Eukaryota"/>
</dbReference>
<evidence type="ECO:0000313" key="4">
    <source>
        <dbReference type="EMBL" id="EGT48503.1"/>
    </source>
</evidence>